<proteinExistence type="predicted"/>
<dbReference type="InterPro" id="IPR043129">
    <property type="entry name" value="ATPase_NBD"/>
</dbReference>
<dbReference type="Proteomes" id="UP001214301">
    <property type="component" value="Chromosome"/>
</dbReference>
<gene>
    <name evidence="1" type="primary">pilM</name>
    <name evidence="1" type="ORF">PMC74_24810</name>
</gene>
<dbReference type="InterPro" id="IPR005883">
    <property type="entry name" value="PilM"/>
</dbReference>
<protein>
    <submittedName>
        <fullName evidence="1">Pilus assembly protein PilM</fullName>
    </submittedName>
</protein>
<accession>A0ABY7R8Q7</accession>
<dbReference type="SUPFAM" id="SSF53067">
    <property type="entry name" value="Actin-like ATPase domain"/>
    <property type="match status" value="1"/>
</dbReference>
<dbReference type="Pfam" id="PF11104">
    <property type="entry name" value="PilM_2"/>
    <property type="match status" value="1"/>
</dbReference>
<dbReference type="RefSeq" id="WP_047582196.1">
    <property type="nucleotide sequence ID" value="NZ_CP116669.1"/>
</dbReference>
<reference evidence="1 2" key="1">
    <citation type="journal article" date="2020" name="Front. Microbiol.">
        <title>Toward Biorecycling: Isolation of a Soil Bacterium That Grows on a Polyurethane Oligomer and Monomer.</title>
        <authorList>
            <person name="Espinosa M.J.C."/>
            <person name="Blanco A.C."/>
            <person name="Schmidgall T."/>
            <person name="Atanasoff-Kardjalieff A.K."/>
            <person name="Kappelmeyer U."/>
            <person name="Tischler D."/>
            <person name="Pieper D.H."/>
            <person name="Heipieper H.J."/>
            <person name="Eberlein C."/>
        </authorList>
    </citation>
    <scope>NUCLEOTIDE SEQUENCE [LARGE SCALE GENOMIC DNA]</scope>
    <source>
        <strain evidence="1 2">TDA1</strain>
    </source>
</reference>
<organism evidence="1 2">
    <name type="scientific">Pseudomonas capeferrum</name>
    <dbReference type="NCBI Taxonomy" id="1495066"/>
    <lineage>
        <taxon>Bacteria</taxon>
        <taxon>Pseudomonadati</taxon>
        <taxon>Pseudomonadota</taxon>
        <taxon>Gammaproteobacteria</taxon>
        <taxon>Pseudomonadales</taxon>
        <taxon>Pseudomonadaceae</taxon>
        <taxon>Pseudomonas</taxon>
    </lineage>
</organism>
<dbReference type="Gene3D" id="3.30.1490.300">
    <property type="match status" value="1"/>
</dbReference>
<dbReference type="EMBL" id="CP116669">
    <property type="protein sequence ID" value="WCH99935.1"/>
    <property type="molecule type" value="Genomic_DNA"/>
</dbReference>
<evidence type="ECO:0000313" key="2">
    <source>
        <dbReference type="Proteomes" id="UP001214301"/>
    </source>
</evidence>
<sequence length="287" mass="30770">MLGRFGMDAGSLMGVEIASDSVRVVQLRQRNGRCQVAAWAHEPYEPYSGGDWASDPVRVVGALQRACRRSGIRQRRAALALPANQVICKPCQLPAGQSEADMEAQLLADADRLFPFALEDLALDFQVLGPSKDQAGCLDVMVAACRQRSLEPIEALLDAAGLQLEVMEVDSVALQRMLPQSELAGSALLRLEAQGATLHCWQQGVPAQRRELHLGQMPAQLHAHLAGEAQLKCLLVVSSSVIEQGWLEGLSEAVNLPCRQLPLRAGLAPEDGGMLLACALASGGMRP</sequence>
<evidence type="ECO:0000313" key="1">
    <source>
        <dbReference type="EMBL" id="WCH99935.1"/>
    </source>
</evidence>
<dbReference type="InterPro" id="IPR050696">
    <property type="entry name" value="FtsA/MreB"/>
</dbReference>
<dbReference type="PANTHER" id="PTHR32432:SF3">
    <property type="entry name" value="ETHANOLAMINE UTILIZATION PROTEIN EUTJ"/>
    <property type="match status" value="1"/>
</dbReference>
<dbReference type="PANTHER" id="PTHR32432">
    <property type="entry name" value="CELL DIVISION PROTEIN FTSA-RELATED"/>
    <property type="match status" value="1"/>
</dbReference>
<name>A0ABY7R8Q7_9PSED</name>
<keyword evidence="2" id="KW-1185">Reference proteome</keyword>